<evidence type="ECO:0000313" key="3">
    <source>
        <dbReference type="EMBL" id="QKJ29701.1"/>
    </source>
</evidence>
<dbReference type="RefSeq" id="WP_173414393.1">
    <property type="nucleotide sequence ID" value="NZ_CP054139.1"/>
</dbReference>
<gene>
    <name evidence="3" type="ORF">HQ865_08005</name>
</gene>
<accession>A0A7D4ULD7</accession>
<reference evidence="3 4" key="1">
    <citation type="submission" date="2020-05" db="EMBL/GenBank/DDBJ databases">
        <title>Mucilaginibacter mali sp. nov.</title>
        <authorList>
            <person name="Kim H.S."/>
            <person name="Lee K.C."/>
            <person name="Suh M.K."/>
            <person name="Kim J.-S."/>
            <person name="Han K.-I."/>
            <person name="Eom M.K."/>
            <person name="Shin Y.K."/>
            <person name="Lee J.-S."/>
        </authorList>
    </citation>
    <scope>NUCLEOTIDE SEQUENCE [LARGE SCALE GENOMIC DNA]</scope>
    <source>
        <strain evidence="3 4">G2-14</strain>
    </source>
</reference>
<protein>
    <submittedName>
        <fullName evidence="3">DUF4296 domain-containing protein</fullName>
    </submittedName>
</protein>
<feature type="signal peptide" evidence="1">
    <location>
        <begin position="1"/>
        <end position="20"/>
    </location>
</feature>
<organism evidence="3 4">
    <name type="scientific">Mucilaginibacter mali</name>
    <dbReference type="NCBI Taxonomy" id="2740462"/>
    <lineage>
        <taxon>Bacteria</taxon>
        <taxon>Pseudomonadati</taxon>
        <taxon>Bacteroidota</taxon>
        <taxon>Sphingobacteriia</taxon>
        <taxon>Sphingobacteriales</taxon>
        <taxon>Sphingobacteriaceae</taxon>
        <taxon>Mucilaginibacter</taxon>
    </lineage>
</organism>
<dbReference type="EMBL" id="CP054139">
    <property type="protein sequence ID" value="QKJ29701.1"/>
    <property type="molecule type" value="Genomic_DNA"/>
</dbReference>
<evidence type="ECO:0000256" key="1">
    <source>
        <dbReference type="SAM" id="SignalP"/>
    </source>
</evidence>
<feature type="chain" id="PRO_5028903073" evidence="1">
    <location>
        <begin position="21"/>
        <end position="133"/>
    </location>
</feature>
<dbReference type="AlphaFoldDB" id="A0A7D4ULD7"/>
<dbReference type="Proteomes" id="UP000505355">
    <property type="component" value="Chromosome"/>
</dbReference>
<dbReference type="PROSITE" id="PS51257">
    <property type="entry name" value="PROKAR_LIPOPROTEIN"/>
    <property type="match status" value="1"/>
</dbReference>
<keyword evidence="1" id="KW-0732">Signal</keyword>
<sequence>MRNYKYFFFLIILVLASCLSEESVPNNVIQEDRMTGLMVELHLVDGDLFNIQQTPDTIYKYSMGRYQAAFKKYRTDSVQFKKSFNWYVKHPIKLDEVCDNVIKILQAKTDSVAKIKPSKPSAPNNTPVNVPAQ</sequence>
<name>A0A7D4ULD7_9SPHI</name>
<evidence type="ECO:0000259" key="2">
    <source>
        <dbReference type="Pfam" id="PF14129"/>
    </source>
</evidence>
<feature type="domain" description="DUF4296" evidence="2">
    <location>
        <begin position="25"/>
        <end position="110"/>
    </location>
</feature>
<keyword evidence="4" id="KW-1185">Reference proteome</keyword>
<evidence type="ECO:0000313" key="4">
    <source>
        <dbReference type="Proteomes" id="UP000505355"/>
    </source>
</evidence>
<proteinExistence type="predicted"/>
<dbReference type="InterPro" id="IPR025381">
    <property type="entry name" value="DUF4296"/>
</dbReference>
<dbReference type="Pfam" id="PF14129">
    <property type="entry name" value="DUF4296"/>
    <property type="match status" value="1"/>
</dbReference>
<dbReference type="KEGG" id="mmab:HQ865_08005"/>